<keyword evidence="3" id="KW-1185">Reference proteome</keyword>
<dbReference type="EMBL" id="DS499603">
    <property type="protein sequence ID" value="EDP47243.1"/>
    <property type="molecule type" value="Genomic_DNA"/>
</dbReference>
<protein>
    <submittedName>
        <fullName evidence="2">Uncharacterized protein</fullName>
    </submittedName>
</protein>
<organism evidence="2 3">
    <name type="scientific">Aspergillus fumigatus (strain CBS 144.89 / FGSC A1163 / CEA10)</name>
    <name type="common">Neosartorya fumigata</name>
    <dbReference type="NCBI Taxonomy" id="451804"/>
    <lineage>
        <taxon>Eukaryota</taxon>
        <taxon>Fungi</taxon>
        <taxon>Dikarya</taxon>
        <taxon>Ascomycota</taxon>
        <taxon>Pezizomycotina</taxon>
        <taxon>Eurotiomycetes</taxon>
        <taxon>Eurotiomycetidae</taxon>
        <taxon>Eurotiales</taxon>
        <taxon>Aspergillaceae</taxon>
        <taxon>Aspergillus</taxon>
        <taxon>Aspergillus subgen. Fumigati</taxon>
    </lineage>
</organism>
<dbReference type="AlphaFoldDB" id="B0YE99"/>
<dbReference type="Proteomes" id="UP000001699">
    <property type="component" value="Unassembled WGS sequence"/>
</dbReference>
<sequence length="59" mass="6599">MYRNSEMTARAGSGNNGGNLEVGGWKRQGVEYYLWFYLINHHDEGRGGLVPDPVLPMTS</sequence>
<name>B0YE99_ASPFC</name>
<dbReference type="VEuPathDB" id="FungiDB:AFUB_098430"/>
<evidence type="ECO:0000256" key="1">
    <source>
        <dbReference type="SAM" id="MobiDB-lite"/>
    </source>
</evidence>
<dbReference type="HOGENOM" id="CLU_2960306_0_0_1"/>
<accession>B0YE99</accession>
<proteinExistence type="predicted"/>
<reference evidence="2 3" key="1">
    <citation type="journal article" date="2008" name="PLoS Genet.">
        <title>Genomic islands in the pathogenic filamentous fungus Aspergillus fumigatus.</title>
        <authorList>
            <person name="Fedorova N.D."/>
            <person name="Khaldi N."/>
            <person name="Joardar V.S."/>
            <person name="Maiti R."/>
            <person name="Amedeo P."/>
            <person name="Anderson M.J."/>
            <person name="Crabtree J."/>
            <person name="Silva J.C."/>
            <person name="Badger J.H."/>
            <person name="Albarraq A."/>
            <person name="Angiuoli S."/>
            <person name="Bussey H."/>
            <person name="Bowyer P."/>
            <person name="Cotty P.J."/>
            <person name="Dyer P.S."/>
            <person name="Egan A."/>
            <person name="Galens K."/>
            <person name="Fraser-Liggett C.M."/>
            <person name="Haas B.J."/>
            <person name="Inman J.M."/>
            <person name="Kent R."/>
            <person name="Lemieux S."/>
            <person name="Malavazi I."/>
            <person name="Orvis J."/>
            <person name="Roemer T."/>
            <person name="Ronning C.M."/>
            <person name="Sundaram J.P."/>
            <person name="Sutton G."/>
            <person name="Turner G."/>
            <person name="Venter J.C."/>
            <person name="White O.R."/>
            <person name="Whitty B.R."/>
            <person name="Youngman P."/>
            <person name="Wolfe K.H."/>
            <person name="Goldman G.H."/>
            <person name="Wortman J.R."/>
            <person name="Jiang B."/>
            <person name="Denning D.W."/>
            <person name="Nierman W.C."/>
        </authorList>
    </citation>
    <scope>NUCLEOTIDE SEQUENCE [LARGE SCALE GENOMIC DNA]</scope>
    <source>
        <strain evidence="3">CBS 144.89 / FGSC A1163 / CEA10</strain>
    </source>
</reference>
<evidence type="ECO:0000313" key="3">
    <source>
        <dbReference type="Proteomes" id="UP000001699"/>
    </source>
</evidence>
<feature type="region of interest" description="Disordered" evidence="1">
    <location>
        <begin position="1"/>
        <end position="20"/>
    </location>
</feature>
<gene>
    <name evidence="2" type="ORF">AFUB_098430</name>
</gene>
<evidence type="ECO:0000313" key="2">
    <source>
        <dbReference type="EMBL" id="EDP47243.1"/>
    </source>
</evidence>